<gene>
    <name evidence="1" type="ORF">S01H1_23158</name>
</gene>
<evidence type="ECO:0008006" key="2">
    <source>
        <dbReference type="Google" id="ProtNLM"/>
    </source>
</evidence>
<dbReference type="PANTHER" id="PTHR37947:SF1">
    <property type="entry name" value="BLL2462 PROTEIN"/>
    <property type="match status" value="1"/>
</dbReference>
<dbReference type="PANTHER" id="PTHR37947">
    <property type="entry name" value="BLL2462 PROTEIN"/>
    <property type="match status" value="1"/>
</dbReference>
<dbReference type="EMBL" id="BARS01013276">
    <property type="protein sequence ID" value="GAF95210.1"/>
    <property type="molecule type" value="Genomic_DNA"/>
</dbReference>
<proteinExistence type="predicted"/>
<protein>
    <recommendedName>
        <fullName evidence="2">VWFA domain-containing protein</fullName>
    </recommendedName>
</protein>
<reference evidence="1" key="1">
    <citation type="journal article" date="2014" name="Front. Microbiol.">
        <title>High frequency of phylogenetically diverse reductive dehalogenase-homologous genes in deep subseafloor sedimentary metagenomes.</title>
        <authorList>
            <person name="Kawai M."/>
            <person name="Futagami T."/>
            <person name="Toyoda A."/>
            <person name="Takaki Y."/>
            <person name="Nishi S."/>
            <person name="Hori S."/>
            <person name="Arai W."/>
            <person name="Tsubouchi T."/>
            <person name="Morono Y."/>
            <person name="Uchiyama I."/>
            <person name="Ito T."/>
            <person name="Fujiyama A."/>
            <person name="Inagaki F."/>
            <person name="Takami H."/>
        </authorList>
    </citation>
    <scope>NUCLEOTIDE SEQUENCE</scope>
    <source>
        <strain evidence="1">Expedition CK06-06</strain>
    </source>
</reference>
<name>X0V3I7_9ZZZZ</name>
<dbReference type="AlphaFoldDB" id="X0V3I7"/>
<organism evidence="1">
    <name type="scientific">marine sediment metagenome</name>
    <dbReference type="NCBI Taxonomy" id="412755"/>
    <lineage>
        <taxon>unclassified sequences</taxon>
        <taxon>metagenomes</taxon>
        <taxon>ecological metagenomes</taxon>
    </lineage>
</organism>
<evidence type="ECO:0000313" key="1">
    <source>
        <dbReference type="EMBL" id="GAF95210.1"/>
    </source>
</evidence>
<comment type="caution">
    <text evidence="1">The sequence shown here is derived from an EMBL/GenBank/DDBJ whole genome shotgun (WGS) entry which is preliminary data.</text>
</comment>
<feature type="non-terminal residue" evidence="1">
    <location>
        <position position="1"/>
    </location>
</feature>
<sequence length="161" mass="16976">TDLARAVDAAIGDGALVILVTDGGHNAPTDPAAAALSLRGRGGVLHAVLTGDEKLFDIGIRDVHVDRRIGLHTEVEVRAVVGTRGAGDRALKALVKDAEGKAIAEKPFRTTGAETEVALRFTPLGEGLRKYLLELPVITGELSNENNSVPLAFEVVNRKLK</sequence>
<accession>X0V3I7</accession>
<feature type="non-terminal residue" evidence="1">
    <location>
        <position position="161"/>
    </location>
</feature>